<dbReference type="Proteomes" id="UP000597762">
    <property type="component" value="Unassembled WGS sequence"/>
</dbReference>
<proteinExistence type="predicted"/>
<accession>A0A812C2W4</accession>
<dbReference type="AlphaFoldDB" id="A0A812C2W4"/>
<gene>
    <name evidence="2" type="ORF">SPHA_26733</name>
</gene>
<keyword evidence="3" id="KW-1185">Reference proteome</keyword>
<evidence type="ECO:0000313" key="3">
    <source>
        <dbReference type="Proteomes" id="UP000597762"/>
    </source>
</evidence>
<keyword evidence="1" id="KW-0812">Transmembrane</keyword>
<protein>
    <submittedName>
        <fullName evidence="2">Uncharacterized protein</fullName>
    </submittedName>
</protein>
<feature type="transmembrane region" description="Helical" evidence="1">
    <location>
        <begin position="67"/>
        <end position="83"/>
    </location>
</feature>
<feature type="transmembrane region" description="Helical" evidence="1">
    <location>
        <begin position="39"/>
        <end position="60"/>
    </location>
</feature>
<sequence>MTPQAPGKIFLYLFLSFNFNICVSFFFHSLSHSKEPLSLFHFLSLSLSFLSRCLSIYFFFRLFSLRRFYTVLISLLLSFFLPLPNSLSIYIYLSLSNYTCFSLSLYRFFTFYLDFSQSHCQIFYRFLACPLSLFLLIRQYAALARNIYYKEKIYLFFSLTSSLLVSLSL</sequence>
<evidence type="ECO:0000256" key="1">
    <source>
        <dbReference type="SAM" id="Phobius"/>
    </source>
</evidence>
<dbReference type="EMBL" id="CAHIKZ030001021">
    <property type="protein sequence ID" value="CAE1249720.1"/>
    <property type="molecule type" value="Genomic_DNA"/>
</dbReference>
<organism evidence="2 3">
    <name type="scientific">Acanthosepion pharaonis</name>
    <name type="common">Pharaoh cuttlefish</name>
    <name type="synonym">Sepia pharaonis</name>
    <dbReference type="NCBI Taxonomy" id="158019"/>
    <lineage>
        <taxon>Eukaryota</taxon>
        <taxon>Metazoa</taxon>
        <taxon>Spiralia</taxon>
        <taxon>Lophotrochozoa</taxon>
        <taxon>Mollusca</taxon>
        <taxon>Cephalopoda</taxon>
        <taxon>Coleoidea</taxon>
        <taxon>Decapodiformes</taxon>
        <taxon>Sepiida</taxon>
        <taxon>Sepiina</taxon>
        <taxon>Sepiidae</taxon>
        <taxon>Acanthosepion</taxon>
    </lineage>
</organism>
<keyword evidence="1" id="KW-1133">Transmembrane helix</keyword>
<feature type="transmembrane region" description="Helical" evidence="1">
    <location>
        <begin position="9"/>
        <end position="27"/>
    </location>
</feature>
<name>A0A812C2W4_ACAPH</name>
<evidence type="ECO:0000313" key="2">
    <source>
        <dbReference type="EMBL" id="CAE1249720.1"/>
    </source>
</evidence>
<reference evidence="2" key="1">
    <citation type="submission" date="2021-01" db="EMBL/GenBank/DDBJ databases">
        <authorList>
            <person name="Li R."/>
            <person name="Bekaert M."/>
        </authorList>
    </citation>
    <scope>NUCLEOTIDE SEQUENCE</scope>
    <source>
        <strain evidence="2">Farmed</strain>
    </source>
</reference>
<keyword evidence="1" id="KW-0472">Membrane</keyword>
<comment type="caution">
    <text evidence="2">The sequence shown here is derived from an EMBL/GenBank/DDBJ whole genome shotgun (WGS) entry which is preliminary data.</text>
</comment>
<feature type="transmembrane region" description="Helical" evidence="1">
    <location>
        <begin position="122"/>
        <end position="141"/>
    </location>
</feature>